<dbReference type="InterPro" id="IPR053028">
    <property type="entry name" value="Spo0E-like_phosphatase"/>
</dbReference>
<dbReference type="Gene3D" id="4.10.280.10">
    <property type="entry name" value="Helix-loop-helix DNA-binding domain"/>
    <property type="match status" value="1"/>
</dbReference>
<organism evidence="1 2">
    <name type="scientific">Bacillus pseudomycoides</name>
    <dbReference type="NCBI Taxonomy" id="64104"/>
    <lineage>
        <taxon>Bacteria</taxon>
        <taxon>Bacillati</taxon>
        <taxon>Bacillota</taxon>
        <taxon>Bacilli</taxon>
        <taxon>Bacillales</taxon>
        <taxon>Bacillaceae</taxon>
        <taxon>Bacillus</taxon>
        <taxon>Bacillus cereus group</taxon>
    </lineage>
</organism>
<dbReference type="EMBL" id="MWPX01000076">
    <property type="protein sequence ID" value="OUM45912.1"/>
    <property type="molecule type" value="Genomic_DNA"/>
</dbReference>
<dbReference type="Proteomes" id="UP000195321">
    <property type="component" value="Unassembled WGS sequence"/>
</dbReference>
<gene>
    <name evidence="1" type="ORF">BW425_26680</name>
</gene>
<evidence type="ECO:0000313" key="2">
    <source>
        <dbReference type="Proteomes" id="UP000195321"/>
    </source>
</evidence>
<dbReference type="RefSeq" id="WP_088094684.1">
    <property type="nucleotide sequence ID" value="NZ_JBALMA010000527.1"/>
</dbReference>
<protein>
    <submittedName>
        <fullName evidence="1">Uncharacterized protein</fullName>
    </submittedName>
</protein>
<dbReference type="PANTHER" id="PTHR41263:SF1">
    <property type="entry name" value="ASPARTYL-PHOSPHATE PHOSPHATASE YISI"/>
    <property type="match status" value="1"/>
</dbReference>
<evidence type="ECO:0000313" key="1">
    <source>
        <dbReference type="EMBL" id="OUM45912.1"/>
    </source>
</evidence>
<dbReference type="AlphaFoldDB" id="A0A1Y3ME94"/>
<proteinExistence type="predicted"/>
<dbReference type="PANTHER" id="PTHR41263">
    <property type="entry name" value="ASPARTYL-PHOSPHATE PHOSPHATASE YISI"/>
    <property type="match status" value="1"/>
</dbReference>
<dbReference type="Pfam" id="PF09388">
    <property type="entry name" value="SpoOE-like"/>
    <property type="match status" value="1"/>
</dbReference>
<dbReference type="SUPFAM" id="SSF140500">
    <property type="entry name" value="BAS1536-like"/>
    <property type="match status" value="1"/>
</dbReference>
<comment type="caution">
    <text evidence="1">The sequence shown here is derived from an EMBL/GenBank/DDBJ whole genome shotgun (WGS) entry which is preliminary data.</text>
</comment>
<reference evidence="1 2" key="1">
    <citation type="submission" date="2017-02" db="EMBL/GenBank/DDBJ databases">
        <title>Bacillus pseudomycoides isolate FSL K6-0042.</title>
        <authorList>
            <person name="Kovac J."/>
        </authorList>
    </citation>
    <scope>NUCLEOTIDE SEQUENCE [LARGE SCALE GENOMIC DNA]</scope>
    <source>
        <strain evidence="1 2">FSL K6-0042</strain>
    </source>
</reference>
<sequence length="61" mass="7106">MKNVYEILNAQIEEKRKEMFFLSKLYGLTSQETIQASQQLDQLLNLARLCIQKNSKVNACK</sequence>
<dbReference type="GO" id="GO:0046983">
    <property type="term" value="F:protein dimerization activity"/>
    <property type="evidence" value="ECO:0007669"/>
    <property type="project" value="InterPro"/>
</dbReference>
<dbReference type="GO" id="GO:0043937">
    <property type="term" value="P:regulation of sporulation"/>
    <property type="evidence" value="ECO:0007669"/>
    <property type="project" value="InterPro"/>
</dbReference>
<dbReference type="InterPro" id="IPR036638">
    <property type="entry name" value="HLH_DNA-bd_sf"/>
</dbReference>
<dbReference type="InterPro" id="IPR037208">
    <property type="entry name" value="Spo0E-like_sf"/>
</dbReference>
<accession>A0A1Y3ME94</accession>
<dbReference type="InterPro" id="IPR018540">
    <property type="entry name" value="Spo0E-like"/>
</dbReference>
<name>A0A1Y3ME94_9BACI</name>